<evidence type="ECO:0000256" key="3">
    <source>
        <dbReference type="ARBA" id="ARBA00022679"/>
    </source>
</evidence>
<dbReference type="GO" id="GO:0008173">
    <property type="term" value="F:RNA methyltransferase activity"/>
    <property type="evidence" value="ECO:0007669"/>
    <property type="project" value="InterPro"/>
</dbReference>
<dbReference type="PANTHER" id="PTHR43191:SF2">
    <property type="entry name" value="RRNA METHYLTRANSFERASE 3, MITOCHONDRIAL"/>
    <property type="match status" value="1"/>
</dbReference>
<evidence type="ECO:0000313" key="6">
    <source>
        <dbReference type="Proteomes" id="UP000216446"/>
    </source>
</evidence>
<dbReference type="GO" id="GO:0006396">
    <property type="term" value="P:RNA processing"/>
    <property type="evidence" value="ECO:0007669"/>
    <property type="project" value="InterPro"/>
</dbReference>
<dbReference type="SUPFAM" id="SSF75217">
    <property type="entry name" value="alpha/beta knot"/>
    <property type="match status" value="1"/>
</dbReference>
<dbReference type="Pfam" id="PF22435">
    <property type="entry name" value="MRM3-like_sub_bind"/>
    <property type="match status" value="1"/>
</dbReference>
<keyword evidence="6" id="KW-1185">Reference proteome</keyword>
<dbReference type="GO" id="GO:0003723">
    <property type="term" value="F:RNA binding"/>
    <property type="evidence" value="ECO:0007669"/>
    <property type="project" value="InterPro"/>
</dbReference>
<comment type="similarity">
    <text evidence="1">Belongs to the class IV-like SAM-binding methyltransferase superfamily. RNA methyltransferase TrmH family.</text>
</comment>
<dbReference type="AlphaFoldDB" id="A0A259U0P3"/>
<reference evidence="5 6" key="1">
    <citation type="submission" date="2016-11" db="EMBL/GenBank/DDBJ databases">
        <title>Study of marine rhodopsin-containing bacteria.</title>
        <authorList>
            <person name="Yoshizawa S."/>
            <person name="Kumagai Y."/>
            <person name="Kogure K."/>
        </authorList>
    </citation>
    <scope>NUCLEOTIDE SEQUENCE [LARGE SCALE GENOMIC DNA]</scope>
    <source>
        <strain evidence="5 6">SG-29</strain>
    </source>
</reference>
<evidence type="ECO:0000313" key="5">
    <source>
        <dbReference type="EMBL" id="OZC03394.1"/>
    </source>
</evidence>
<dbReference type="InterPro" id="IPR013123">
    <property type="entry name" value="SpoU_subst-bd"/>
</dbReference>
<dbReference type="InParanoid" id="A0A259U0P3"/>
<dbReference type="EMBL" id="MQWB01000001">
    <property type="protein sequence ID" value="OZC03394.1"/>
    <property type="molecule type" value="Genomic_DNA"/>
</dbReference>
<keyword evidence="2" id="KW-0489">Methyltransferase</keyword>
<dbReference type="GO" id="GO:0005737">
    <property type="term" value="C:cytoplasm"/>
    <property type="evidence" value="ECO:0007669"/>
    <property type="project" value="UniProtKB-ARBA"/>
</dbReference>
<dbReference type="CDD" id="cd18095">
    <property type="entry name" value="SpoU-like_rRNA-MTase"/>
    <property type="match status" value="1"/>
</dbReference>
<dbReference type="Proteomes" id="UP000216446">
    <property type="component" value="Unassembled WGS sequence"/>
</dbReference>
<protein>
    <recommendedName>
        <fullName evidence="4">RNA 2-O ribose methyltransferase substrate binding domain-containing protein</fullName>
    </recommendedName>
</protein>
<dbReference type="InterPro" id="IPR029028">
    <property type="entry name" value="Alpha/beta_knot_MTases"/>
</dbReference>
<evidence type="ECO:0000259" key="4">
    <source>
        <dbReference type="SMART" id="SM00967"/>
    </source>
</evidence>
<dbReference type="InterPro" id="IPR051259">
    <property type="entry name" value="rRNA_Methyltransferase"/>
</dbReference>
<organism evidence="5 6">
    <name type="scientific">Rubricoccus marinus</name>
    <dbReference type="NCBI Taxonomy" id="716817"/>
    <lineage>
        <taxon>Bacteria</taxon>
        <taxon>Pseudomonadati</taxon>
        <taxon>Rhodothermota</taxon>
        <taxon>Rhodothermia</taxon>
        <taxon>Rhodothermales</taxon>
        <taxon>Rubricoccaceae</taxon>
        <taxon>Rubricoccus</taxon>
    </lineage>
</organism>
<dbReference type="InterPro" id="IPR053888">
    <property type="entry name" value="MRM3-like_sub_bind"/>
</dbReference>
<dbReference type="SUPFAM" id="SSF55315">
    <property type="entry name" value="L30e-like"/>
    <property type="match status" value="1"/>
</dbReference>
<dbReference type="Gene3D" id="3.40.1280.10">
    <property type="match status" value="1"/>
</dbReference>
<dbReference type="SMART" id="SM00967">
    <property type="entry name" value="SpoU_sub_bind"/>
    <property type="match status" value="1"/>
</dbReference>
<dbReference type="GO" id="GO:0032259">
    <property type="term" value="P:methylation"/>
    <property type="evidence" value="ECO:0007669"/>
    <property type="project" value="UniProtKB-KW"/>
</dbReference>
<dbReference type="Pfam" id="PF00588">
    <property type="entry name" value="SpoU_methylase"/>
    <property type="match status" value="1"/>
</dbReference>
<comment type="caution">
    <text evidence="5">The sequence shown here is derived from an EMBL/GenBank/DDBJ whole genome shotgun (WGS) entry which is preliminary data.</text>
</comment>
<dbReference type="InterPro" id="IPR029064">
    <property type="entry name" value="Ribosomal_eL30-like_sf"/>
</dbReference>
<accession>A0A259U0P3</accession>
<evidence type="ECO:0000256" key="1">
    <source>
        <dbReference type="ARBA" id="ARBA00007228"/>
    </source>
</evidence>
<dbReference type="InterPro" id="IPR029026">
    <property type="entry name" value="tRNA_m1G_MTases_N"/>
</dbReference>
<evidence type="ECO:0000256" key="2">
    <source>
        <dbReference type="ARBA" id="ARBA00022603"/>
    </source>
</evidence>
<keyword evidence="3" id="KW-0808">Transferase</keyword>
<name>A0A259U0P3_9BACT</name>
<proteinExistence type="inferred from homology"/>
<feature type="domain" description="RNA 2-O ribose methyltransferase substrate binding" evidence="4">
    <location>
        <begin position="25"/>
        <end position="101"/>
    </location>
</feature>
<dbReference type="Gene3D" id="3.30.1330.30">
    <property type="match status" value="1"/>
</dbReference>
<dbReference type="InterPro" id="IPR001537">
    <property type="entry name" value="SpoU_MeTrfase"/>
</dbReference>
<sequence length="266" mass="27306">MTRQRLKDLASLSSRKGRRQNGAFLVEGVRSVESAEAAGAPLAEVLVAHEAAETDRISLLISRLDARGVPVHRVAAKDMARVGDARTSQGVVGVARSIVAPLAPPDRRPGEAPAASRVLVLDGVQDPGNVGALVRTAAWFGVDAVLADANSADFEGPKAVRAAMGGLWDVRLSRVDDLGAALDALRARGLALWGAHAAPGSSVPLAEWAPRAPSALVMGSEGHGLSEASRQRLTGGVWIPGGGGEGAESLNVSVAAGILMHAWVQG</sequence>
<gene>
    <name evidence="5" type="ORF">BSZ36_10620</name>
</gene>
<dbReference type="PANTHER" id="PTHR43191">
    <property type="entry name" value="RRNA METHYLTRANSFERASE 3"/>
    <property type="match status" value="1"/>
</dbReference>